<gene>
    <name evidence="1" type="ORF">SAMN05877753_102404</name>
</gene>
<proteinExistence type="predicted"/>
<dbReference type="AlphaFoldDB" id="A0A285CKW9"/>
<dbReference type="Proteomes" id="UP000219546">
    <property type="component" value="Unassembled WGS sequence"/>
</dbReference>
<evidence type="ECO:0000313" key="1">
    <source>
        <dbReference type="EMBL" id="SNX68194.1"/>
    </source>
</evidence>
<dbReference type="RefSeq" id="WP_097157590.1">
    <property type="nucleotide sequence ID" value="NZ_JBEPMQ010000001.1"/>
</dbReference>
<name>A0A285CKW9_9BACI</name>
<protein>
    <submittedName>
        <fullName evidence="1">Uncharacterized protein</fullName>
    </submittedName>
</protein>
<organism evidence="1 2">
    <name type="scientific">Bacillus oleivorans</name>
    <dbReference type="NCBI Taxonomy" id="1448271"/>
    <lineage>
        <taxon>Bacteria</taxon>
        <taxon>Bacillati</taxon>
        <taxon>Bacillota</taxon>
        <taxon>Bacilli</taxon>
        <taxon>Bacillales</taxon>
        <taxon>Bacillaceae</taxon>
        <taxon>Bacillus</taxon>
    </lineage>
</organism>
<sequence length="127" mass="14857">MKHAKYRITIAFLLLVIGLEPILLNALTKPNNSLELYQYLRFSDDFDKARNIVLNGEEKNFSLEDYQLIKESDPPIRINQYILFQYAGKTILIETTPGTKKLEIIRMLALPNDIEDYFRNFTKVSNK</sequence>
<evidence type="ECO:0000313" key="2">
    <source>
        <dbReference type="Proteomes" id="UP000219546"/>
    </source>
</evidence>
<reference evidence="1 2" key="1">
    <citation type="submission" date="2017-08" db="EMBL/GenBank/DDBJ databases">
        <authorList>
            <person name="de Groot N.N."/>
        </authorList>
    </citation>
    <scope>NUCLEOTIDE SEQUENCE [LARGE SCALE GENOMIC DNA]</scope>
    <source>
        <strain evidence="1 2">JC228</strain>
    </source>
</reference>
<dbReference type="EMBL" id="OAOP01000002">
    <property type="protein sequence ID" value="SNX68194.1"/>
    <property type="molecule type" value="Genomic_DNA"/>
</dbReference>
<dbReference type="OrthoDB" id="2968698at2"/>
<keyword evidence="2" id="KW-1185">Reference proteome</keyword>
<accession>A0A285CKW9</accession>